<dbReference type="SUPFAM" id="SSF56672">
    <property type="entry name" value="DNA/RNA polymerases"/>
    <property type="match status" value="1"/>
</dbReference>
<keyword evidence="6 12" id="KW-0235">DNA replication</keyword>
<dbReference type="SMART" id="SM00486">
    <property type="entry name" value="POLBc"/>
    <property type="match status" value="1"/>
</dbReference>
<evidence type="ECO:0000256" key="10">
    <source>
        <dbReference type="ARBA" id="ARBA00046822"/>
    </source>
</evidence>
<keyword evidence="7 12" id="KW-0239">DNA-directed DNA polymerase</keyword>
<evidence type="ECO:0000313" key="16">
    <source>
        <dbReference type="EMBL" id="WZK92861.1"/>
    </source>
</evidence>
<evidence type="ECO:0000256" key="4">
    <source>
        <dbReference type="ARBA" id="ARBA00022679"/>
    </source>
</evidence>
<dbReference type="GO" id="GO:0006261">
    <property type="term" value="P:DNA-templated DNA replication"/>
    <property type="evidence" value="ECO:0007669"/>
    <property type="project" value="UniProtKB-UniRule"/>
</dbReference>
<dbReference type="EC" id="2.7.7.7" evidence="12 13"/>
<dbReference type="GO" id="GO:0003677">
    <property type="term" value="F:DNA binding"/>
    <property type="evidence" value="ECO:0007669"/>
    <property type="project" value="UniProtKB-UniRule"/>
</dbReference>
<evidence type="ECO:0000256" key="9">
    <source>
        <dbReference type="ARBA" id="ARBA00023125"/>
    </source>
</evidence>
<reference evidence="16" key="1">
    <citation type="journal article" date="2024" name="Microbiol. Spectr.">
        <title>Full-genome sequencing of dozens of new DNA viruses found in Spanish bat feces.</title>
        <authorList>
            <person name="Buigues J."/>
            <person name="Vinals A."/>
            <person name="Martinez-Recio R."/>
            <person name="Monros J.S."/>
            <person name="Sanjuan R."/>
            <person name="Cuevas J.M."/>
        </authorList>
    </citation>
    <scope>NUCLEOTIDE SEQUENCE</scope>
    <source>
        <strain evidence="16">MAVG47</strain>
    </source>
</reference>
<evidence type="ECO:0000256" key="14">
    <source>
        <dbReference type="RuleBase" id="RU000442"/>
    </source>
</evidence>
<dbReference type="GO" id="GO:0003887">
    <property type="term" value="F:DNA-directed DNA polymerase activity"/>
    <property type="evidence" value="ECO:0007669"/>
    <property type="project" value="UniProtKB-UniRule"/>
</dbReference>
<comment type="subcellular location">
    <subcellularLocation>
        <location evidence="1 12">Host nucleus</location>
    </subcellularLocation>
</comment>
<dbReference type="GO" id="GO:0008408">
    <property type="term" value="F:3'-5' exonuclease activity"/>
    <property type="evidence" value="ECO:0007669"/>
    <property type="project" value="UniProtKB-UniRule"/>
</dbReference>
<evidence type="ECO:0000256" key="11">
    <source>
        <dbReference type="ARBA" id="ARBA00049244"/>
    </source>
</evidence>
<dbReference type="PRINTS" id="PR00106">
    <property type="entry name" value="DNAPOLB"/>
</dbReference>
<keyword evidence="3 12" id="KW-1048">Host nucleus</keyword>
<gene>
    <name evidence="12" type="primary">POL</name>
</gene>
<feature type="domain" description="DNA-directed DNA polymerase family B mitochondria/virus" evidence="15">
    <location>
        <begin position="269"/>
        <end position="734"/>
    </location>
</feature>
<evidence type="ECO:0000256" key="5">
    <source>
        <dbReference type="ARBA" id="ARBA00022695"/>
    </source>
</evidence>
<dbReference type="InterPro" id="IPR012337">
    <property type="entry name" value="RNaseH-like_sf"/>
</dbReference>
<evidence type="ECO:0000256" key="3">
    <source>
        <dbReference type="ARBA" id="ARBA00022562"/>
    </source>
</evidence>
<comment type="miscellaneous">
    <text evidence="12">This DNA polymerase requires a protein as a primer.</text>
</comment>
<comment type="subunit">
    <text evidence="10 12">Heterodimer with the terminal protein; this heterodimer binds to bp 9 to 18 of the genome. Forms a complex with viral pTP, DBP and hosts NFIA and POU2F1/OCT1 for initiation of replication.</text>
</comment>
<accession>A0AAU6S562</accession>
<evidence type="ECO:0000256" key="7">
    <source>
        <dbReference type="ARBA" id="ARBA00022932"/>
    </source>
</evidence>
<keyword evidence="4 12" id="KW-0808">Transferase</keyword>
<evidence type="ECO:0000256" key="1">
    <source>
        <dbReference type="ARBA" id="ARBA00004147"/>
    </source>
</evidence>
<dbReference type="InterPro" id="IPR014382">
    <property type="entry name" value="DNA-dir_DNA_pol_B_adenovir"/>
</dbReference>
<dbReference type="Pfam" id="PF03175">
    <property type="entry name" value="DNA_pol_B_2"/>
    <property type="match status" value="1"/>
</dbReference>
<dbReference type="GO" id="GO:0042025">
    <property type="term" value="C:host cell nucleus"/>
    <property type="evidence" value="ECO:0007669"/>
    <property type="project" value="UniProtKB-SubCell"/>
</dbReference>
<dbReference type="PROSITE" id="PS00116">
    <property type="entry name" value="DNA_POLYMERASE_B"/>
    <property type="match status" value="1"/>
</dbReference>
<evidence type="ECO:0000256" key="6">
    <source>
        <dbReference type="ARBA" id="ARBA00022705"/>
    </source>
</evidence>
<dbReference type="InterPro" id="IPR006172">
    <property type="entry name" value="DNA-dir_DNA_pol_B"/>
</dbReference>
<dbReference type="SUPFAM" id="SSF53098">
    <property type="entry name" value="Ribonuclease H-like"/>
    <property type="match status" value="1"/>
</dbReference>
<dbReference type="GO" id="GO:0039693">
    <property type="term" value="P:viral DNA genome replication"/>
    <property type="evidence" value="ECO:0007669"/>
    <property type="project" value="UniProtKB-UniRule"/>
</dbReference>
<keyword evidence="9 12" id="KW-0238">DNA-binding</keyword>
<proteinExistence type="inferred from homology"/>
<comment type="similarity">
    <text evidence="2 12 13 14">Belongs to the DNA polymerase type-B family.</text>
</comment>
<protein>
    <recommendedName>
        <fullName evidence="12 13">DNA polymerase</fullName>
        <ecNumber evidence="12 13">2.7.7.7</ecNumber>
    </recommendedName>
</protein>
<dbReference type="EMBL" id="PP410069">
    <property type="protein sequence ID" value="WZK92861.1"/>
    <property type="molecule type" value="Genomic_DNA"/>
</dbReference>
<organism evidence="16">
    <name type="scientific">Rhinolophus ferrumequinum adenovirus</name>
    <dbReference type="NCBI Taxonomy" id="3140013"/>
    <lineage>
        <taxon>Viruses</taxon>
        <taxon>Varidnaviria</taxon>
        <taxon>Bamfordvirae</taxon>
        <taxon>Preplasmiviricota</taxon>
        <taxon>Polisuviricotina</taxon>
        <taxon>Pharingeaviricetes</taxon>
        <taxon>Rowavirales</taxon>
        <taxon>Adenoviridae</taxon>
    </lineage>
</organism>
<dbReference type="InterPro" id="IPR004868">
    <property type="entry name" value="DNA-dir_DNA_pol_B_mt/vir"/>
</dbReference>
<comment type="function">
    <text evidence="12">Eukaryotic-type DNA polymerase involved in viral genomic replication. DNA synthesis is protein primed, and acts in a strand displacement replication. Assembles in complex with viral pTP, DBP, host NFIA and host POU2F1/OCT1 on viral origin of replication. The polymerase covalently transfers dCMP onto pTP, thereby initiating complementary strand synthesis.</text>
</comment>
<dbReference type="PIRSF" id="PIRSF000788">
    <property type="entry name" value="DPol_ADV"/>
    <property type="match status" value="1"/>
</dbReference>
<comment type="catalytic activity">
    <reaction evidence="11 12 13 14">
        <text>DNA(n) + a 2'-deoxyribonucleoside 5'-triphosphate = DNA(n+1) + diphosphate</text>
        <dbReference type="Rhea" id="RHEA:22508"/>
        <dbReference type="Rhea" id="RHEA-COMP:17339"/>
        <dbReference type="Rhea" id="RHEA-COMP:17340"/>
        <dbReference type="ChEBI" id="CHEBI:33019"/>
        <dbReference type="ChEBI" id="CHEBI:61560"/>
        <dbReference type="ChEBI" id="CHEBI:173112"/>
        <dbReference type="EC" id="2.7.7.7"/>
    </reaction>
</comment>
<evidence type="ECO:0000256" key="8">
    <source>
        <dbReference type="ARBA" id="ARBA00023109"/>
    </source>
</evidence>
<keyword evidence="8 12" id="KW-1194">Viral DNA replication</keyword>
<evidence type="ECO:0000259" key="15">
    <source>
        <dbReference type="Pfam" id="PF03175"/>
    </source>
</evidence>
<dbReference type="InterPro" id="IPR043502">
    <property type="entry name" value="DNA/RNA_pol_sf"/>
</dbReference>
<sequence length="1033" mass="118365">MQPPQGEIYTQLRGFFKITAVAYPDSALPFPVRFLVKNNSNNAVGLIKEINPVFKCEFCGTFYKATHTCNVRRRDFYFHHISTHSASWWETISFFPIGSNPQTERLFVTYDVETYTWHGQHGKQLIPFMLVMHFSGEETLVKLATDIAAKQQWNRWENEPHTFYYLNPQKSSVGTKFKDFRHQLQKVTTRLLLKHVTAQNPQLKEYCQLNAIKSPEDLSPAQIEALRLQGSPRFIEVYIVGHNINGFDEIVLAAQVISNKTSIPSCFRITRNFMPRNGKILFNDITFSLPNPEYHKRTDYHLWEQGGCESSDFKYQYVKFMVRDTFALTHTSLRNAAQAYSLAVEKGCCPYLAVNQFYMLGSYLKDADGFPAPHYWKDEQEYAFNKENWKKSGETEYDIVQKTLAYCVLDVIVTAKLVSKLQDSYRSFIAESVGLPQAHFNIFQRPTISSNSHAIFRQVVYRAEKPQKPHLGQTLLAPSHELYDYVRASIRGGRCYPSYIGVLQEPIYVYDICGMYASALTHPFPTGRPLNPYDRALAAKIWEQRLQDPQSISYFDSNLLPAIFTIDADPPPEDYLDVLPPFCSRKGGRLCWTNESLRGEITTSIDVITLHNRGWKVKILPDERTTIFPEWKCIAQEYVQLNIKAKEQADKDKNQTIRSIAKLLSNALYGSFATKLDNKVTVFADQMEDKFIKGIASGEYTVKSSSFIEVDNFSAEILPEFKVFYSPEPNQSHELADDCQLSDCGQTEGESPFYTPDTGGSPVKGHVTYTYKPITFLDVEESDYCLHTLEKNTPLIDNDRYPSQIASFVLAWTRAFVSEWANFLYEEDRGKPLAQRKLKSVYGDTDSLFVTEAGRQLMETQGKHRIKKNGGKLIFDPKKPDLTWLVECETQCAFCGADAYASESVYLAPKLYALKDTCCTQCHKIGKGKLRAKGHATTTLSYELMKSCYYVDAQQGSERFSTSRMSLKRTLASAQSHVQPFTVTETTLKRTLRPWKDMTMNQLDDQHRLIPYSNSAPNPRNNEVCWIQLPWDM</sequence>
<evidence type="ECO:0000256" key="2">
    <source>
        <dbReference type="ARBA" id="ARBA00005755"/>
    </source>
</evidence>
<dbReference type="HAMAP" id="MF_04055">
    <property type="entry name" value="ADV_DPOL"/>
    <property type="match status" value="1"/>
</dbReference>
<reference evidence="16" key="2">
    <citation type="submission" date="2024-02" db="EMBL/GenBank/DDBJ databases">
        <authorList>
            <person name="Buigues J."/>
            <person name="Vinals A."/>
            <person name="Martinez-Recio R."/>
            <person name="S Monros J."/>
            <person name="Sanjuan R."/>
            <person name="Cuevas J.M."/>
        </authorList>
    </citation>
    <scope>NUCLEOTIDE SEQUENCE</scope>
    <source>
        <strain evidence="16">MAVG47</strain>
    </source>
</reference>
<name>A0AAU6S562_9ADEN</name>
<evidence type="ECO:0000256" key="12">
    <source>
        <dbReference type="HAMAP-Rule" id="MF_04055"/>
    </source>
</evidence>
<dbReference type="InterPro" id="IPR017964">
    <property type="entry name" value="DNA-dir_DNA_pol_B_CS"/>
</dbReference>
<dbReference type="GO" id="GO:0000166">
    <property type="term" value="F:nucleotide binding"/>
    <property type="evidence" value="ECO:0007669"/>
    <property type="project" value="UniProtKB-UniRule"/>
</dbReference>
<evidence type="ECO:0000256" key="13">
    <source>
        <dbReference type="PIRNR" id="PIRNR000788"/>
    </source>
</evidence>
<keyword evidence="5 12" id="KW-0548">Nucleotidyltransferase</keyword>